<feature type="non-terminal residue" evidence="1">
    <location>
        <position position="1"/>
    </location>
</feature>
<reference evidence="1 2" key="1">
    <citation type="journal article" date="2020" name="Front. Microbiol.">
        <title>Single-cell genomics of novel Actinobacteria with the Wood-Ljungdahl pathway discovered in a serpentinizing system.</title>
        <authorList>
            <person name="Merino N."/>
            <person name="Kawai M."/>
            <person name="Boyd E.S."/>
            <person name="Colman D.R."/>
            <person name="McGlynn S.E."/>
            <person name="Nealson K.H."/>
            <person name="Kurokawa K."/>
            <person name="Hongoh Y."/>
        </authorList>
    </citation>
    <scope>NUCLEOTIDE SEQUENCE [LARGE SCALE GENOMIC DNA]</scope>
    <source>
        <strain evidence="1 2">S43</strain>
    </source>
</reference>
<organism evidence="1 2">
    <name type="scientific">Candidatus Hakubella thermalkaliphila</name>
    <dbReference type="NCBI Taxonomy" id="2754717"/>
    <lineage>
        <taxon>Bacteria</taxon>
        <taxon>Bacillati</taxon>
        <taxon>Actinomycetota</taxon>
        <taxon>Actinomycetota incertae sedis</taxon>
        <taxon>Candidatus Hakubellales</taxon>
        <taxon>Candidatus Hakubellaceae</taxon>
        <taxon>Candidatus Hakubella</taxon>
    </lineage>
</organism>
<accession>A0A6V8PV99</accession>
<proteinExistence type="predicted"/>
<sequence length="76" mass="8975">ITREQIQQLIDDTRFDFTIEYNLDILFSGDRALIEAYYAIENEDLHAQMASEREDKYINKIVIDGDSMRKKKGIMD</sequence>
<name>A0A6V8PV99_9ACTN</name>
<evidence type="ECO:0000313" key="2">
    <source>
        <dbReference type="Proteomes" id="UP000576480"/>
    </source>
</evidence>
<dbReference type="AlphaFoldDB" id="A0A6V8PV99"/>
<dbReference type="RefSeq" id="WP_176230561.1">
    <property type="nucleotide sequence ID" value="NZ_BLSB01000474.1"/>
</dbReference>
<protein>
    <submittedName>
        <fullName evidence="1">Uncharacterized protein</fullName>
    </submittedName>
</protein>
<comment type="caution">
    <text evidence="1">The sequence shown here is derived from an EMBL/GenBank/DDBJ whole genome shotgun (WGS) entry which is preliminary data.</text>
</comment>
<dbReference type="EMBL" id="BLSB01000474">
    <property type="protein sequence ID" value="GFP36197.1"/>
    <property type="molecule type" value="Genomic_DNA"/>
</dbReference>
<evidence type="ECO:0000313" key="1">
    <source>
        <dbReference type="EMBL" id="GFP36197.1"/>
    </source>
</evidence>
<gene>
    <name evidence="1" type="ORF">HKBW3S43_01985</name>
</gene>
<dbReference type="Proteomes" id="UP000576480">
    <property type="component" value="Unassembled WGS sequence"/>
</dbReference>